<accession>A0ABY6L794</accession>
<keyword evidence="4" id="KW-1185">Reference proteome</keyword>
<evidence type="ECO:0000313" key="4">
    <source>
        <dbReference type="Proteomes" id="UP001235939"/>
    </source>
</evidence>
<evidence type="ECO:0000313" key="3">
    <source>
        <dbReference type="EMBL" id="UYV75793.1"/>
    </source>
</evidence>
<sequence length="455" mass="50701">MPEYDISRTNPESSSGRAGNEAVQENEAVPAKEAVPATGAFPARDAALARKAVPAREAVPMNNAQRGGVLARGVVPRRRGPGERSGPSEKGGPSERSIAGKRNSAGEVSDFGVKSSTGMRSTSGVRSSTGMRSGTSRRADDGIGYEIFRSEMIVSNFSFYSDKLAPIRVIFEEFVTNCKTMYHPGEYLTVDENIIPFKGRCTFKQYLPNKPTKYGIKIYVLCCSGTSYVVNLEIYAGKQPERPYQISNSSNNVVERLVLPISGSKRNITTDNWYTSYPLAVALLNDHKLTLVGTLKKNKNKYHLNLCQIMHNKCLAQFLHSTAAIDEKTNENKKPEIITFYNMTKGGLDLLDQKMSLYSEEQQYHHIRSTTKSFSKPLQSIVWKHAGQSPETMEEDIPEPLSKAQKRCHLCSYKKERKDKTLCQNVCKEHSIIMLGNVCKYFENCVPNLPKLICA</sequence>
<dbReference type="Proteomes" id="UP001235939">
    <property type="component" value="Chromosome 13"/>
</dbReference>
<dbReference type="EMBL" id="CP092875">
    <property type="protein sequence ID" value="UYV75793.1"/>
    <property type="molecule type" value="Genomic_DNA"/>
</dbReference>
<dbReference type="PANTHER" id="PTHR46599:SF6">
    <property type="entry name" value="DUAL SPECIFICITY PHOSPHATASE 26"/>
    <property type="match status" value="1"/>
</dbReference>
<dbReference type="Pfam" id="PF13843">
    <property type="entry name" value="DDE_Tnp_1_7"/>
    <property type="match status" value="1"/>
</dbReference>
<dbReference type="PANTHER" id="PTHR46599">
    <property type="entry name" value="PIGGYBAC TRANSPOSABLE ELEMENT-DERIVED PROTEIN 4"/>
    <property type="match status" value="1"/>
</dbReference>
<dbReference type="InterPro" id="IPR029526">
    <property type="entry name" value="PGBD"/>
</dbReference>
<feature type="region of interest" description="Disordered" evidence="1">
    <location>
        <begin position="1"/>
        <end position="137"/>
    </location>
</feature>
<evidence type="ECO:0000259" key="2">
    <source>
        <dbReference type="Pfam" id="PF13843"/>
    </source>
</evidence>
<gene>
    <name evidence="3" type="ORF">LAZ67_13001372</name>
</gene>
<evidence type="ECO:0000256" key="1">
    <source>
        <dbReference type="SAM" id="MobiDB-lite"/>
    </source>
</evidence>
<feature type="compositionally biased region" description="Low complexity" evidence="1">
    <location>
        <begin position="115"/>
        <end position="136"/>
    </location>
</feature>
<organism evidence="3 4">
    <name type="scientific">Cordylochernes scorpioides</name>
    <dbReference type="NCBI Taxonomy" id="51811"/>
    <lineage>
        <taxon>Eukaryota</taxon>
        <taxon>Metazoa</taxon>
        <taxon>Ecdysozoa</taxon>
        <taxon>Arthropoda</taxon>
        <taxon>Chelicerata</taxon>
        <taxon>Arachnida</taxon>
        <taxon>Pseudoscorpiones</taxon>
        <taxon>Cheliferoidea</taxon>
        <taxon>Chernetidae</taxon>
        <taxon>Cordylochernes</taxon>
    </lineage>
</organism>
<reference evidence="3 4" key="1">
    <citation type="submission" date="2022-01" db="EMBL/GenBank/DDBJ databases">
        <title>A chromosomal length assembly of Cordylochernes scorpioides.</title>
        <authorList>
            <person name="Zeh D."/>
            <person name="Zeh J."/>
        </authorList>
    </citation>
    <scope>NUCLEOTIDE SEQUENCE [LARGE SCALE GENOMIC DNA]</scope>
    <source>
        <strain evidence="3">IN4F17</strain>
        <tissue evidence="3">Whole Body</tissue>
    </source>
</reference>
<proteinExistence type="predicted"/>
<protein>
    <recommendedName>
        <fullName evidence="2">PiggyBac transposable element-derived protein domain-containing protein</fullName>
    </recommendedName>
</protein>
<name>A0ABY6L794_9ARAC</name>
<feature type="domain" description="PiggyBac transposable element-derived protein" evidence="2">
    <location>
        <begin position="160"/>
        <end position="300"/>
    </location>
</feature>
<feature type="compositionally biased region" description="Polar residues" evidence="1">
    <location>
        <begin position="7"/>
        <end position="17"/>
    </location>
</feature>